<dbReference type="EMBL" id="CP012040">
    <property type="protein sequence ID" value="AKP51721.1"/>
    <property type="molecule type" value="Genomic_DNA"/>
</dbReference>
<dbReference type="InterPro" id="IPR005495">
    <property type="entry name" value="LptG/LptF_permease"/>
</dbReference>
<keyword evidence="2" id="KW-1003">Cell membrane</keyword>
<feature type="transmembrane region" description="Helical" evidence="6">
    <location>
        <begin position="96"/>
        <end position="117"/>
    </location>
</feature>
<dbReference type="KEGG" id="camu:CA2015_2303"/>
<dbReference type="PATRIC" id="fig|320787.5.peg.2527"/>
<keyword evidence="4 6" id="KW-1133">Transmembrane helix</keyword>
<evidence type="ECO:0000313" key="7">
    <source>
        <dbReference type="EMBL" id="AKP51721.1"/>
    </source>
</evidence>
<keyword evidence="3 6" id="KW-0812">Transmembrane</keyword>
<dbReference type="Pfam" id="PF03739">
    <property type="entry name" value="LptF_LptG"/>
    <property type="match status" value="1"/>
</dbReference>
<evidence type="ECO:0000256" key="2">
    <source>
        <dbReference type="ARBA" id="ARBA00022475"/>
    </source>
</evidence>
<dbReference type="GO" id="GO:0043190">
    <property type="term" value="C:ATP-binding cassette (ABC) transporter complex"/>
    <property type="evidence" value="ECO:0007669"/>
    <property type="project" value="TreeGrafter"/>
</dbReference>
<dbReference type="Proteomes" id="UP000036520">
    <property type="component" value="Chromosome"/>
</dbReference>
<dbReference type="AlphaFoldDB" id="A0A0H4PB95"/>
<dbReference type="RefSeq" id="WP_048642026.1">
    <property type="nucleotide sequence ID" value="NZ_CAXBGM010000009.1"/>
</dbReference>
<evidence type="ECO:0000256" key="3">
    <source>
        <dbReference type="ARBA" id="ARBA00022692"/>
    </source>
</evidence>
<dbReference type="GO" id="GO:0015920">
    <property type="term" value="P:lipopolysaccharide transport"/>
    <property type="evidence" value="ECO:0007669"/>
    <property type="project" value="TreeGrafter"/>
</dbReference>
<dbReference type="STRING" id="320787.CA2015_2303"/>
<feature type="transmembrane region" description="Helical" evidence="6">
    <location>
        <begin position="12"/>
        <end position="33"/>
    </location>
</feature>
<evidence type="ECO:0000256" key="6">
    <source>
        <dbReference type="SAM" id="Phobius"/>
    </source>
</evidence>
<organism evidence="7 8">
    <name type="scientific">Cyclobacterium amurskyense</name>
    <dbReference type="NCBI Taxonomy" id="320787"/>
    <lineage>
        <taxon>Bacteria</taxon>
        <taxon>Pseudomonadati</taxon>
        <taxon>Bacteroidota</taxon>
        <taxon>Cytophagia</taxon>
        <taxon>Cytophagales</taxon>
        <taxon>Cyclobacteriaceae</taxon>
        <taxon>Cyclobacterium</taxon>
    </lineage>
</organism>
<accession>A0A0H4PB95</accession>
<evidence type="ECO:0000256" key="5">
    <source>
        <dbReference type="ARBA" id="ARBA00023136"/>
    </source>
</evidence>
<feature type="transmembrane region" description="Helical" evidence="6">
    <location>
        <begin position="333"/>
        <end position="353"/>
    </location>
</feature>
<feature type="transmembrane region" description="Helical" evidence="6">
    <location>
        <begin position="53"/>
        <end position="76"/>
    </location>
</feature>
<proteinExistence type="predicted"/>
<evidence type="ECO:0000313" key="8">
    <source>
        <dbReference type="Proteomes" id="UP000036520"/>
    </source>
</evidence>
<reference evidence="7 8" key="1">
    <citation type="submission" date="2015-07" db="EMBL/GenBank/DDBJ databases">
        <authorList>
            <person name="Kim K.M."/>
        </authorList>
    </citation>
    <scope>NUCLEOTIDE SEQUENCE [LARGE SCALE GENOMIC DNA]</scope>
    <source>
        <strain evidence="7 8">KCTC 12363</strain>
    </source>
</reference>
<dbReference type="PANTHER" id="PTHR33529">
    <property type="entry name" value="SLR0882 PROTEIN-RELATED"/>
    <property type="match status" value="1"/>
</dbReference>
<keyword evidence="8" id="KW-1185">Reference proteome</keyword>
<name>A0A0H4PB95_9BACT</name>
<protein>
    <submittedName>
        <fullName evidence="7">Putative membrane protein</fullName>
    </submittedName>
</protein>
<sequence length="358" mass="40789">MKLLDKLIIKDFLKTYLFVVLMLILVVLVLDFTEKNDTYIRNEVPADEILQYMLNYGLYLNNLLTPITVFISVIFITSKMAGRTEIIAILSSGVSFLRMLVPFIMSAVLIAVISFLLNGWVLPVATAGVSEFRVEYLDKQQMDLNQKNIHIKVAEDLYAYLFKYFTSVNSGHNFTLEHIKDGKLISKFSADRIVWDTTKNVWNARNWRLRELNEMGETWTTGDAMDTTLSISPNDFDLPLNHHETLTLPELSKQILVLEERGADNISYYKIEKYVRFMSPFAAILLTFIGVIVSARKTRGGSGFKIALGFMLAFVYIILFLLSRTFAEAGTSYPILAVWIPNIVFGLTGLVLYKTVPR</sequence>
<comment type="subcellular location">
    <subcellularLocation>
        <location evidence="1">Cell membrane</location>
        <topology evidence="1">Multi-pass membrane protein</topology>
    </subcellularLocation>
</comment>
<evidence type="ECO:0000256" key="4">
    <source>
        <dbReference type="ARBA" id="ARBA00022989"/>
    </source>
</evidence>
<feature type="transmembrane region" description="Helical" evidence="6">
    <location>
        <begin position="307"/>
        <end position="327"/>
    </location>
</feature>
<dbReference type="PANTHER" id="PTHR33529:SF8">
    <property type="entry name" value="PERMEASE, YJGP_YJGQ FAMILY"/>
    <property type="match status" value="1"/>
</dbReference>
<keyword evidence="5 6" id="KW-0472">Membrane</keyword>
<feature type="transmembrane region" description="Helical" evidence="6">
    <location>
        <begin position="277"/>
        <end position="295"/>
    </location>
</feature>
<gene>
    <name evidence="7" type="ORF">CA2015_2303</name>
</gene>
<evidence type="ECO:0000256" key="1">
    <source>
        <dbReference type="ARBA" id="ARBA00004651"/>
    </source>
</evidence>
<dbReference type="OrthoDB" id="9807977at2"/>